<reference evidence="2" key="2">
    <citation type="submission" date="2020-11" db="EMBL/GenBank/DDBJ databases">
        <authorList>
            <consortium name="DOE Joint Genome Institute"/>
            <person name="Kuo A."/>
            <person name="Miyauchi S."/>
            <person name="Kiss E."/>
            <person name="Drula E."/>
            <person name="Kohler A."/>
            <person name="Sanchez-Garcia M."/>
            <person name="Andreopoulos B."/>
            <person name="Barry K.W."/>
            <person name="Bonito G."/>
            <person name="Buee M."/>
            <person name="Carver A."/>
            <person name="Chen C."/>
            <person name="Cichocki N."/>
            <person name="Clum A."/>
            <person name="Culley D."/>
            <person name="Crous P.W."/>
            <person name="Fauchery L."/>
            <person name="Girlanda M."/>
            <person name="Hayes R."/>
            <person name="Keri Z."/>
            <person name="Labutti K."/>
            <person name="Lipzen A."/>
            <person name="Lombard V."/>
            <person name="Magnuson J."/>
            <person name="Maillard F."/>
            <person name="Morin E."/>
            <person name="Murat C."/>
            <person name="Nolan M."/>
            <person name="Ohm R."/>
            <person name="Pangilinan J."/>
            <person name="Pereira M."/>
            <person name="Perotto S."/>
            <person name="Peter M."/>
            <person name="Riley R."/>
            <person name="Sitrit Y."/>
            <person name="Stielow B."/>
            <person name="Szollosi G."/>
            <person name="Zifcakova L."/>
            <person name="Stursova M."/>
            <person name="Spatafora J.W."/>
            <person name="Tedersoo L."/>
            <person name="Vaario L.-M."/>
            <person name="Yamada A."/>
            <person name="Yan M."/>
            <person name="Wang P."/>
            <person name="Xu J."/>
            <person name="Bruns T."/>
            <person name="Baldrian P."/>
            <person name="Vilgalys R."/>
            <person name="Henrissat B."/>
            <person name="Grigoriev I.V."/>
            <person name="Hibbett D."/>
            <person name="Nagy L.G."/>
            <person name="Martin F.M."/>
        </authorList>
    </citation>
    <scope>NUCLEOTIDE SEQUENCE</scope>
    <source>
        <strain evidence="2">UH-Tt-Lm1</strain>
    </source>
</reference>
<dbReference type="EMBL" id="WIUZ02000012">
    <property type="protein sequence ID" value="KAF9782168.1"/>
    <property type="molecule type" value="Genomic_DNA"/>
</dbReference>
<comment type="caution">
    <text evidence="2">The sequence shown here is derived from an EMBL/GenBank/DDBJ whole genome shotgun (WGS) entry which is preliminary data.</text>
</comment>
<proteinExistence type="predicted"/>
<protein>
    <submittedName>
        <fullName evidence="2">Uncharacterized protein</fullName>
    </submittedName>
</protein>
<gene>
    <name evidence="2" type="ORF">BJ322DRAFT_1074659</name>
</gene>
<feature type="compositionally biased region" description="Pro residues" evidence="1">
    <location>
        <begin position="148"/>
        <end position="159"/>
    </location>
</feature>
<name>A0A9P6H916_9AGAM</name>
<organism evidence="2 3">
    <name type="scientific">Thelephora terrestris</name>
    <dbReference type="NCBI Taxonomy" id="56493"/>
    <lineage>
        <taxon>Eukaryota</taxon>
        <taxon>Fungi</taxon>
        <taxon>Dikarya</taxon>
        <taxon>Basidiomycota</taxon>
        <taxon>Agaricomycotina</taxon>
        <taxon>Agaricomycetes</taxon>
        <taxon>Thelephorales</taxon>
        <taxon>Thelephoraceae</taxon>
        <taxon>Thelephora</taxon>
    </lineage>
</organism>
<evidence type="ECO:0000313" key="3">
    <source>
        <dbReference type="Proteomes" id="UP000736335"/>
    </source>
</evidence>
<sequence>MDPPESDPLKATCRCEKCTRFSPGGKVVSRRTWYRHNPGGKKAKYGALTAEETKAFDRIAAFQHVHRPGRNARKLGRHLETEEIGVTSHPSKRAAGSGSSIHFHMNVTPERETSREISPSAPTPEPERENPQSPPPISSRPIKNTDQVPPPLSPPTRVF</sequence>
<keyword evidence="3" id="KW-1185">Reference proteome</keyword>
<evidence type="ECO:0000313" key="2">
    <source>
        <dbReference type="EMBL" id="KAF9782168.1"/>
    </source>
</evidence>
<evidence type="ECO:0000256" key="1">
    <source>
        <dbReference type="SAM" id="MobiDB-lite"/>
    </source>
</evidence>
<feature type="compositionally biased region" description="Basic residues" evidence="1">
    <location>
        <begin position="67"/>
        <end position="76"/>
    </location>
</feature>
<dbReference type="OrthoDB" id="3315282at2759"/>
<dbReference type="Proteomes" id="UP000736335">
    <property type="component" value="Unassembled WGS sequence"/>
</dbReference>
<accession>A0A9P6H916</accession>
<feature type="region of interest" description="Disordered" evidence="1">
    <location>
        <begin position="67"/>
        <end position="159"/>
    </location>
</feature>
<reference evidence="2" key="1">
    <citation type="journal article" date="2020" name="Nat. Commun.">
        <title>Large-scale genome sequencing of mycorrhizal fungi provides insights into the early evolution of symbiotic traits.</title>
        <authorList>
            <person name="Miyauchi S."/>
            <person name="Kiss E."/>
            <person name="Kuo A."/>
            <person name="Drula E."/>
            <person name="Kohler A."/>
            <person name="Sanchez-Garcia M."/>
            <person name="Morin E."/>
            <person name="Andreopoulos B."/>
            <person name="Barry K.W."/>
            <person name="Bonito G."/>
            <person name="Buee M."/>
            <person name="Carver A."/>
            <person name="Chen C."/>
            <person name="Cichocki N."/>
            <person name="Clum A."/>
            <person name="Culley D."/>
            <person name="Crous P.W."/>
            <person name="Fauchery L."/>
            <person name="Girlanda M."/>
            <person name="Hayes R.D."/>
            <person name="Keri Z."/>
            <person name="LaButti K."/>
            <person name="Lipzen A."/>
            <person name="Lombard V."/>
            <person name="Magnuson J."/>
            <person name="Maillard F."/>
            <person name="Murat C."/>
            <person name="Nolan M."/>
            <person name="Ohm R.A."/>
            <person name="Pangilinan J."/>
            <person name="Pereira M.F."/>
            <person name="Perotto S."/>
            <person name="Peter M."/>
            <person name="Pfister S."/>
            <person name="Riley R."/>
            <person name="Sitrit Y."/>
            <person name="Stielow J.B."/>
            <person name="Szollosi G."/>
            <person name="Zifcakova L."/>
            <person name="Stursova M."/>
            <person name="Spatafora J.W."/>
            <person name="Tedersoo L."/>
            <person name="Vaario L.M."/>
            <person name="Yamada A."/>
            <person name="Yan M."/>
            <person name="Wang P."/>
            <person name="Xu J."/>
            <person name="Bruns T."/>
            <person name="Baldrian P."/>
            <person name="Vilgalys R."/>
            <person name="Dunand C."/>
            <person name="Henrissat B."/>
            <person name="Grigoriev I.V."/>
            <person name="Hibbett D."/>
            <person name="Nagy L.G."/>
            <person name="Martin F.M."/>
        </authorList>
    </citation>
    <scope>NUCLEOTIDE SEQUENCE</scope>
    <source>
        <strain evidence="2">UH-Tt-Lm1</strain>
    </source>
</reference>
<dbReference type="AlphaFoldDB" id="A0A9P6H916"/>